<sequence length="107" mass="11699">MASFTDYSRFVVDAIKSGTRPSESTLDQEVLRTALALSSSYLVTDTSTNPDPNAGSRTWFVGLNQLVDLLVALHAREELEIETLNAASKALCCFFSVDVCTEVNCLF</sequence>
<dbReference type="EMBL" id="JARJCW010000002">
    <property type="protein sequence ID" value="KAJ7228669.1"/>
    <property type="molecule type" value="Genomic_DNA"/>
</dbReference>
<protein>
    <submittedName>
        <fullName evidence="1">Uncharacterized protein</fullName>
    </submittedName>
</protein>
<name>A0AAD6YTS7_9AGAR</name>
<evidence type="ECO:0000313" key="1">
    <source>
        <dbReference type="EMBL" id="KAJ7228669.1"/>
    </source>
</evidence>
<keyword evidence="2" id="KW-1185">Reference proteome</keyword>
<evidence type="ECO:0000313" key="2">
    <source>
        <dbReference type="Proteomes" id="UP001219525"/>
    </source>
</evidence>
<reference evidence="1" key="1">
    <citation type="submission" date="2023-03" db="EMBL/GenBank/DDBJ databases">
        <title>Massive genome expansion in bonnet fungi (Mycena s.s.) driven by repeated elements and novel gene families across ecological guilds.</title>
        <authorList>
            <consortium name="Lawrence Berkeley National Laboratory"/>
            <person name="Harder C.B."/>
            <person name="Miyauchi S."/>
            <person name="Viragh M."/>
            <person name="Kuo A."/>
            <person name="Thoen E."/>
            <person name="Andreopoulos B."/>
            <person name="Lu D."/>
            <person name="Skrede I."/>
            <person name="Drula E."/>
            <person name="Henrissat B."/>
            <person name="Morin E."/>
            <person name="Kohler A."/>
            <person name="Barry K."/>
            <person name="LaButti K."/>
            <person name="Morin E."/>
            <person name="Salamov A."/>
            <person name="Lipzen A."/>
            <person name="Mereny Z."/>
            <person name="Hegedus B."/>
            <person name="Baldrian P."/>
            <person name="Stursova M."/>
            <person name="Weitz H."/>
            <person name="Taylor A."/>
            <person name="Grigoriev I.V."/>
            <person name="Nagy L.G."/>
            <person name="Martin F."/>
            <person name="Kauserud H."/>
        </authorList>
    </citation>
    <scope>NUCLEOTIDE SEQUENCE</scope>
    <source>
        <strain evidence="1">9144</strain>
    </source>
</reference>
<gene>
    <name evidence="1" type="ORF">GGX14DRAFT_414188</name>
</gene>
<proteinExistence type="predicted"/>
<comment type="caution">
    <text evidence="1">The sequence shown here is derived from an EMBL/GenBank/DDBJ whole genome shotgun (WGS) entry which is preliminary data.</text>
</comment>
<accession>A0AAD6YTS7</accession>
<dbReference type="AlphaFoldDB" id="A0AAD6YTS7"/>
<dbReference type="Proteomes" id="UP001219525">
    <property type="component" value="Unassembled WGS sequence"/>
</dbReference>
<organism evidence="1 2">
    <name type="scientific">Mycena pura</name>
    <dbReference type="NCBI Taxonomy" id="153505"/>
    <lineage>
        <taxon>Eukaryota</taxon>
        <taxon>Fungi</taxon>
        <taxon>Dikarya</taxon>
        <taxon>Basidiomycota</taxon>
        <taxon>Agaricomycotina</taxon>
        <taxon>Agaricomycetes</taxon>
        <taxon>Agaricomycetidae</taxon>
        <taxon>Agaricales</taxon>
        <taxon>Marasmiineae</taxon>
        <taxon>Mycenaceae</taxon>
        <taxon>Mycena</taxon>
    </lineage>
</organism>